<keyword evidence="2" id="KW-1185">Reference proteome</keyword>
<evidence type="ECO:0000313" key="2">
    <source>
        <dbReference type="Proteomes" id="UP000028999"/>
    </source>
</evidence>
<name>A0A078GR51_BRANA</name>
<dbReference type="PaxDb" id="3708-A0A078GR51"/>
<proteinExistence type="predicted"/>
<accession>A0A078GR51</accession>
<sequence length="92" mass="10571">MWLLITSNVKEDLVSHIYPTTDCGPCNHLSIGTSCNFRGPTYLTIGCWIYCYWMRGSLAWTHLHIHSYGIQSNTAGWCNIVENIKAYQCFLH</sequence>
<dbReference type="Gramene" id="CDY27103">
    <property type="protein sequence ID" value="CDY27103"/>
    <property type="gene ID" value="GSBRNA2T00036932001"/>
</dbReference>
<dbReference type="EMBL" id="LK032200">
    <property type="protein sequence ID" value="CDY27103.1"/>
    <property type="molecule type" value="Genomic_DNA"/>
</dbReference>
<gene>
    <name evidence="1" type="primary">BnaA08g07410D</name>
    <name evidence="1" type="ORF">GSBRNA2T00036932001</name>
</gene>
<evidence type="ECO:0000313" key="1">
    <source>
        <dbReference type="EMBL" id="CDY27103.1"/>
    </source>
</evidence>
<protein>
    <submittedName>
        <fullName evidence="1">BnaA08g07410D protein</fullName>
    </submittedName>
</protein>
<reference evidence="1 2" key="1">
    <citation type="journal article" date="2014" name="Science">
        <title>Plant genetics. Early allopolyploid evolution in the post-Neolithic Brassica napus oilseed genome.</title>
        <authorList>
            <person name="Chalhoub B."/>
            <person name="Denoeud F."/>
            <person name="Liu S."/>
            <person name="Parkin I.A."/>
            <person name="Tang H."/>
            <person name="Wang X."/>
            <person name="Chiquet J."/>
            <person name="Belcram H."/>
            <person name="Tong C."/>
            <person name="Samans B."/>
            <person name="Correa M."/>
            <person name="Da Silva C."/>
            <person name="Just J."/>
            <person name="Falentin C."/>
            <person name="Koh C.S."/>
            <person name="Le Clainche I."/>
            <person name="Bernard M."/>
            <person name="Bento P."/>
            <person name="Noel B."/>
            <person name="Labadie K."/>
            <person name="Alberti A."/>
            <person name="Charles M."/>
            <person name="Arnaud D."/>
            <person name="Guo H."/>
            <person name="Daviaud C."/>
            <person name="Alamery S."/>
            <person name="Jabbari K."/>
            <person name="Zhao M."/>
            <person name="Edger P.P."/>
            <person name="Chelaifa H."/>
            <person name="Tack D."/>
            <person name="Lassalle G."/>
            <person name="Mestiri I."/>
            <person name="Schnel N."/>
            <person name="Le Paslier M.C."/>
            <person name="Fan G."/>
            <person name="Renault V."/>
            <person name="Bayer P.E."/>
            <person name="Golicz A.A."/>
            <person name="Manoli S."/>
            <person name="Lee T.H."/>
            <person name="Thi V.H."/>
            <person name="Chalabi S."/>
            <person name="Hu Q."/>
            <person name="Fan C."/>
            <person name="Tollenaere R."/>
            <person name="Lu Y."/>
            <person name="Battail C."/>
            <person name="Shen J."/>
            <person name="Sidebottom C.H."/>
            <person name="Wang X."/>
            <person name="Canaguier A."/>
            <person name="Chauveau A."/>
            <person name="Berard A."/>
            <person name="Deniot G."/>
            <person name="Guan M."/>
            <person name="Liu Z."/>
            <person name="Sun F."/>
            <person name="Lim Y.P."/>
            <person name="Lyons E."/>
            <person name="Town C.D."/>
            <person name="Bancroft I."/>
            <person name="Wang X."/>
            <person name="Meng J."/>
            <person name="Ma J."/>
            <person name="Pires J.C."/>
            <person name="King G.J."/>
            <person name="Brunel D."/>
            <person name="Delourme R."/>
            <person name="Renard M."/>
            <person name="Aury J.M."/>
            <person name="Adams K.L."/>
            <person name="Batley J."/>
            <person name="Snowdon R.J."/>
            <person name="Tost J."/>
            <person name="Edwards D."/>
            <person name="Zhou Y."/>
            <person name="Hua W."/>
            <person name="Sharpe A.G."/>
            <person name="Paterson A.H."/>
            <person name="Guan C."/>
            <person name="Wincker P."/>
        </authorList>
    </citation>
    <scope>NUCLEOTIDE SEQUENCE [LARGE SCALE GENOMIC DNA]</scope>
    <source>
        <strain evidence="2">cv. Darmor-bzh</strain>
    </source>
</reference>
<organism evidence="1 2">
    <name type="scientific">Brassica napus</name>
    <name type="common">Rape</name>
    <dbReference type="NCBI Taxonomy" id="3708"/>
    <lineage>
        <taxon>Eukaryota</taxon>
        <taxon>Viridiplantae</taxon>
        <taxon>Streptophyta</taxon>
        <taxon>Embryophyta</taxon>
        <taxon>Tracheophyta</taxon>
        <taxon>Spermatophyta</taxon>
        <taxon>Magnoliopsida</taxon>
        <taxon>eudicotyledons</taxon>
        <taxon>Gunneridae</taxon>
        <taxon>Pentapetalae</taxon>
        <taxon>rosids</taxon>
        <taxon>malvids</taxon>
        <taxon>Brassicales</taxon>
        <taxon>Brassicaceae</taxon>
        <taxon>Brassiceae</taxon>
        <taxon>Brassica</taxon>
    </lineage>
</organism>
<dbReference type="Proteomes" id="UP000028999">
    <property type="component" value="Unassembled WGS sequence"/>
</dbReference>
<dbReference type="AlphaFoldDB" id="A0A078GR51"/>